<dbReference type="VEuPathDB" id="FungiDB:PV07_07048"/>
<keyword evidence="2" id="KW-1185">Reference proteome</keyword>
<dbReference type="GeneID" id="27346242"/>
<proteinExistence type="predicted"/>
<dbReference type="HOGENOM" id="CLU_1496033_0_0_1"/>
<accession>A0A0D2AQA7</accession>
<dbReference type="EMBL" id="KN847043">
    <property type="protein sequence ID" value="KIW27297.1"/>
    <property type="molecule type" value="Genomic_DNA"/>
</dbReference>
<reference evidence="1 2" key="1">
    <citation type="submission" date="2015-01" db="EMBL/GenBank/DDBJ databases">
        <title>The Genome Sequence of Cladophialophora immunda CBS83496.</title>
        <authorList>
            <consortium name="The Broad Institute Genomics Platform"/>
            <person name="Cuomo C."/>
            <person name="de Hoog S."/>
            <person name="Gorbushina A."/>
            <person name="Stielow B."/>
            <person name="Teixiera M."/>
            <person name="Abouelleil A."/>
            <person name="Chapman S.B."/>
            <person name="Priest M."/>
            <person name="Young S.K."/>
            <person name="Wortman J."/>
            <person name="Nusbaum C."/>
            <person name="Birren B."/>
        </authorList>
    </citation>
    <scope>NUCLEOTIDE SEQUENCE [LARGE SCALE GENOMIC DNA]</scope>
    <source>
        <strain evidence="1 2">CBS 83496</strain>
    </source>
</reference>
<dbReference type="AlphaFoldDB" id="A0A0D2AQA7"/>
<dbReference type="RefSeq" id="XP_016247513.1">
    <property type="nucleotide sequence ID" value="XM_016394094.1"/>
</dbReference>
<gene>
    <name evidence="1" type="ORF">PV07_07048</name>
</gene>
<dbReference type="Proteomes" id="UP000054466">
    <property type="component" value="Unassembled WGS sequence"/>
</dbReference>
<organism evidence="1 2">
    <name type="scientific">Cladophialophora immunda</name>
    <dbReference type="NCBI Taxonomy" id="569365"/>
    <lineage>
        <taxon>Eukaryota</taxon>
        <taxon>Fungi</taxon>
        <taxon>Dikarya</taxon>
        <taxon>Ascomycota</taxon>
        <taxon>Pezizomycotina</taxon>
        <taxon>Eurotiomycetes</taxon>
        <taxon>Chaetothyriomycetidae</taxon>
        <taxon>Chaetothyriales</taxon>
        <taxon>Herpotrichiellaceae</taxon>
        <taxon>Cladophialophora</taxon>
    </lineage>
</organism>
<evidence type="ECO:0000313" key="1">
    <source>
        <dbReference type="EMBL" id="KIW27297.1"/>
    </source>
</evidence>
<evidence type="ECO:0000313" key="2">
    <source>
        <dbReference type="Proteomes" id="UP000054466"/>
    </source>
</evidence>
<sequence>MTCELHISQPVSPRANPFAAKFSVRSCATWLLVLHVEKQAAKPGRYAAGRSVPQPVVFVFRQYNHNYNVVLKSNILGPLLSRQLLCRGLEAKTPSSPCYHPRSRHPHLYWPHYVIDPHRILPRATTRLEKSPFPQINAYNLCGFSLYALSVAIASLETTKRSSIHSSTYFCCRSSLKTKA</sequence>
<name>A0A0D2AQA7_9EURO</name>
<protein>
    <submittedName>
        <fullName evidence="1">Uncharacterized protein</fullName>
    </submittedName>
</protein>